<evidence type="ECO:0000256" key="1">
    <source>
        <dbReference type="ARBA" id="ARBA00004167"/>
    </source>
</evidence>
<gene>
    <name evidence="8" type="ORF">OTU49_010426</name>
</gene>
<keyword evidence="3" id="KW-0732">Signal</keyword>
<dbReference type="GO" id="GO:0017147">
    <property type="term" value="F:Wnt-protein binding"/>
    <property type="evidence" value="ECO:0007669"/>
    <property type="project" value="InterPro"/>
</dbReference>
<keyword evidence="2" id="KW-0812">Transmembrane</keyword>
<dbReference type="GO" id="GO:0005886">
    <property type="term" value="C:plasma membrane"/>
    <property type="evidence" value="ECO:0007669"/>
    <property type="project" value="InterPro"/>
</dbReference>
<evidence type="ECO:0000313" key="8">
    <source>
        <dbReference type="EMBL" id="KAK8726214.1"/>
    </source>
</evidence>
<name>A0AAW0WFS8_CHEQU</name>
<dbReference type="PANTHER" id="PTHR31021">
    <property type="entry name" value="ADENOMATOSIS POLYPOSIS COLI DOWN-REGULATED 1"/>
    <property type="match status" value="1"/>
</dbReference>
<evidence type="ECO:0000256" key="3">
    <source>
        <dbReference type="ARBA" id="ARBA00022729"/>
    </source>
</evidence>
<dbReference type="InterPro" id="IPR042425">
    <property type="entry name" value="APCDD1"/>
</dbReference>
<evidence type="ECO:0000256" key="6">
    <source>
        <dbReference type="SAM" id="MobiDB-lite"/>
    </source>
</evidence>
<dbReference type="EMBL" id="JARKIK010000080">
    <property type="protein sequence ID" value="KAK8726214.1"/>
    <property type="molecule type" value="Genomic_DNA"/>
</dbReference>
<dbReference type="InterPro" id="IPR029405">
    <property type="entry name" value="APCDD1_dom"/>
</dbReference>
<keyword evidence="4" id="KW-0472">Membrane</keyword>
<feature type="non-terminal residue" evidence="8">
    <location>
        <position position="1"/>
    </location>
</feature>
<dbReference type="PANTHER" id="PTHR31021:SF1">
    <property type="entry name" value="CHROMOSOME UNDETERMINED SCAFFOLD_56, WHOLE GENOME SHOTGUN SEQUENCE"/>
    <property type="match status" value="1"/>
</dbReference>
<feature type="domain" description="APCDD1" evidence="7">
    <location>
        <begin position="77"/>
        <end position="303"/>
    </location>
</feature>
<evidence type="ECO:0000256" key="2">
    <source>
        <dbReference type="ARBA" id="ARBA00022692"/>
    </source>
</evidence>
<accession>A0AAW0WFS8</accession>
<dbReference type="Pfam" id="PF14921">
    <property type="entry name" value="APCDDC"/>
    <property type="match status" value="2"/>
</dbReference>
<feature type="region of interest" description="Disordered" evidence="6">
    <location>
        <begin position="1"/>
        <end position="41"/>
    </location>
</feature>
<feature type="compositionally biased region" description="Polar residues" evidence="6">
    <location>
        <begin position="1"/>
        <end position="37"/>
    </location>
</feature>
<dbReference type="Proteomes" id="UP001445076">
    <property type="component" value="Unassembled WGS sequence"/>
</dbReference>
<evidence type="ECO:0000256" key="4">
    <source>
        <dbReference type="ARBA" id="ARBA00023136"/>
    </source>
</evidence>
<evidence type="ECO:0000313" key="9">
    <source>
        <dbReference type="Proteomes" id="UP001445076"/>
    </source>
</evidence>
<comment type="caution">
    <text evidence="8">The sequence shown here is derived from an EMBL/GenBank/DDBJ whole genome shotgun (WGS) entry which is preliminary data.</text>
</comment>
<sequence>SSNPSSINQQRPHDSGNPSTSMHHNDGYPSTSPSMTGGSKKLFLGDLHTNINKQEHYRPTGYQQPLLNARYASECGVCREVGRSNEHSPAHLHADPALPLLLTGSWASHRCETRPYGMFLTRNVFFSPMGQNWSMTLHYYHDPECSRPSFTLQATGTYVHATPTPYAYDFTVSHLVMTPEDTDMTNALNSYKGKECGWPGRWAPKKAQDVTFTGGCKAIGVRVPVVEKEIIRMGVDESGGMWLTLGQTPTTPRQMGDSPRPTSWGPTLISCRHYSTSDQDNFLQPMVGARTASSSNLLTCIKPVTLMLLVLLALAGEP</sequence>
<dbReference type="SMART" id="SM01352">
    <property type="entry name" value="APCDDC"/>
    <property type="match status" value="1"/>
</dbReference>
<evidence type="ECO:0000259" key="7">
    <source>
        <dbReference type="SMART" id="SM01352"/>
    </source>
</evidence>
<keyword evidence="9" id="KW-1185">Reference proteome</keyword>
<reference evidence="8 9" key="1">
    <citation type="journal article" date="2024" name="BMC Genomics">
        <title>Genome assembly of redclaw crayfish (Cherax quadricarinatus) provides insights into its immune adaptation and hypoxia tolerance.</title>
        <authorList>
            <person name="Liu Z."/>
            <person name="Zheng J."/>
            <person name="Li H."/>
            <person name="Fang K."/>
            <person name="Wang S."/>
            <person name="He J."/>
            <person name="Zhou D."/>
            <person name="Weng S."/>
            <person name="Chi M."/>
            <person name="Gu Z."/>
            <person name="He J."/>
            <person name="Li F."/>
            <person name="Wang M."/>
        </authorList>
    </citation>
    <scope>NUCLEOTIDE SEQUENCE [LARGE SCALE GENOMIC DNA]</scope>
    <source>
        <strain evidence="8">ZL_2023a</strain>
    </source>
</reference>
<dbReference type="GO" id="GO:0030178">
    <property type="term" value="P:negative regulation of Wnt signaling pathway"/>
    <property type="evidence" value="ECO:0007669"/>
    <property type="project" value="InterPro"/>
</dbReference>
<proteinExistence type="predicted"/>
<evidence type="ECO:0000256" key="5">
    <source>
        <dbReference type="ARBA" id="ARBA00023180"/>
    </source>
</evidence>
<keyword evidence="5" id="KW-0325">Glycoprotein</keyword>
<dbReference type="AlphaFoldDB" id="A0AAW0WFS8"/>
<protein>
    <recommendedName>
        <fullName evidence="7">APCDD1 domain-containing protein</fullName>
    </recommendedName>
</protein>
<organism evidence="8 9">
    <name type="scientific">Cherax quadricarinatus</name>
    <name type="common">Australian red claw crayfish</name>
    <dbReference type="NCBI Taxonomy" id="27406"/>
    <lineage>
        <taxon>Eukaryota</taxon>
        <taxon>Metazoa</taxon>
        <taxon>Ecdysozoa</taxon>
        <taxon>Arthropoda</taxon>
        <taxon>Crustacea</taxon>
        <taxon>Multicrustacea</taxon>
        <taxon>Malacostraca</taxon>
        <taxon>Eumalacostraca</taxon>
        <taxon>Eucarida</taxon>
        <taxon>Decapoda</taxon>
        <taxon>Pleocyemata</taxon>
        <taxon>Astacidea</taxon>
        <taxon>Parastacoidea</taxon>
        <taxon>Parastacidae</taxon>
        <taxon>Cherax</taxon>
    </lineage>
</organism>
<comment type="subcellular location">
    <subcellularLocation>
        <location evidence="1">Membrane</location>
        <topology evidence="1">Single-pass membrane protein</topology>
    </subcellularLocation>
</comment>